<feature type="compositionally biased region" description="Low complexity" evidence="5">
    <location>
        <begin position="342"/>
        <end position="356"/>
    </location>
</feature>
<feature type="compositionally biased region" description="Polar residues" evidence="5">
    <location>
        <begin position="148"/>
        <end position="161"/>
    </location>
</feature>
<dbReference type="PROSITE" id="PS00028">
    <property type="entry name" value="ZINC_FINGER_C2H2_1"/>
    <property type="match status" value="5"/>
</dbReference>
<evidence type="ECO:0000259" key="6">
    <source>
        <dbReference type="PROSITE" id="PS50157"/>
    </source>
</evidence>
<dbReference type="FunFam" id="3.30.160.60:FF:000103">
    <property type="entry name" value="FEZ family zinc finger 1"/>
    <property type="match status" value="1"/>
</dbReference>
<feature type="domain" description="C2H2-type" evidence="6">
    <location>
        <begin position="250"/>
        <end position="277"/>
    </location>
</feature>
<evidence type="ECO:0000256" key="5">
    <source>
        <dbReference type="SAM" id="MobiDB-lite"/>
    </source>
</evidence>
<dbReference type="PROSITE" id="PS50157">
    <property type="entry name" value="ZINC_FINGER_C2H2_2"/>
    <property type="match status" value="5"/>
</dbReference>
<dbReference type="GO" id="GO:0008270">
    <property type="term" value="F:zinc ion binding"/>
    <property type="evidence" value="ECO:0007669"/>
    <property type="project" value="UniProtKB-KW"/>
</dbReference>
<name>H6WCV7_TERTR</name>
<dbReference type="Gene3D" id="3.30.160.60">
    <property type="entry name" value="Classic Zinc Finger"/>
    <property type="match status" value="5"/>
</dbReference>
<evidence type="ECO:0000256" key="1">
    <source>
        <dbReference type="ARBA" id="ARBA00022723"/>
    </source>
</evidence>
<dbReference type="PANTHER" id="PTHR23235">
    <property type="entry name" value="KRUEPPEL-LIKE TRANSCRIPTION FACTOR"/>
    <property type="match status" value="1"/>
</dbReference>
<keyword evidence="3" id="KW-0862">Zinc</keyword>
<sequence length="408" mass="46739">MSDKKSAKTELTFSIDKIMSSPTKRSPKYTNKMAIHPDGPPDRHNNQILSAGNHPGYHHPAYIWWQMYNRNTMKDTNSQYSDNNFVNFDHDSLQMNFPKKLHHGMKESEGSNEKNNLETKKRKSCSGDGKEDEEITERHTQSNKEDLTNQQTHNSSRTKSQQPKSFECTECGKVFNAHYNLTRHMPVHTGARPFVCKVCGKGFRQASTLCRHKIIHTSEKPHKCQDCGKAFNRSSTLNTHMRIHLGFKPFKCEVCGKGFHQKGNYKNHKLTHSSEKQYKCTICHKAFHQIYNLTFHMHTHNERKPFSVTYVARVLQEFDLKKHIRRLHDGQQRDEESRPDAVSVSPMSSSPNSDSLSPSVSSCWPLVPMASAAGTASPFMTCSPPLPFMFRPTVLKTPRVPLFCVQYA</sequence>
<feature type="compositionally biased region" description="Basic and acidic residues" evidence="5">
    <location>
        <begin position="136"/>
        <end position="147"/>
    </location>
</feature>
<keyword evidence="2 4" id="KW-0863">Zinc-finger</keyword>
<dbReference type="Pfam" id="PF13912">
    <property type="entry name" value="zf-C2H2_6"/>
    <property type="match status" value="1"/>
</dbReference>
<dbReference type="AlphaFoldDB" id="H6WCV7"/>
<dbReference type="FunFam" id="3.30.160.60:FF:000227">
    <property type="entry name" value="fez family zinc finger protein 1"/>
    <property type="match status" value="1"/>
</dbReference>
<dbReference type="FunFam" id="3.30.160.60:FF:000164">
    <property type="entry name" value="Fez family zinc finger protein 2"/>
    <property type="match status" value="1"/>
</dbReference>
<evidence type="ECO:0000256" key="3">
    <source>
        <dbReference type="ARBA" id="ARBA00022833"/>
    </source>
</evidence>
<proteinExistence type="evidence at transcript level"/>
<dbReference type="FunFam" id="3.30.160.60:FF:000251">
    <property type="entry name" value="FEZ family zinc finger 2"/>
    <property type="match status" value="1"/>
</dbReference>
<feature type="domain" description="C2H2-type" evidence="6">
    <location>
        <begin position="222"/>
        <end position="249"/>
    </location>
</feature>
<dbReference type="Pfam" id="PF00096">
    <property type="entry name" value="zf-C2H2"/>
    <property type="match status" value="4"/>
</dbReference>
<dbReference type="InterPro" id="IPR013087">
    <property type="entry name" value="Znf_C2H2_type"/>
</dbReference>
<keyword evidence="1" id="KW-0479">Metal-binding</keyword>
<dbReference type="EMBL" id="JQ088195">
    <property type="protein sequence ID" value="AEZ03830.1"/>
    <property type="molecule type" value="mRNA"/>
</dbReference>
<protein>
    <submittedName>
        <fullName evidence="7">Fez</fullName>
    </submittedName>
</protein>
<dbReference type="GO" id="GO:0000978">
    <property type="term" value="F:RNA polymerase II cis-regulatory region sequence-specific DNA binding"/>
    <property type="evidence" value="ECO:0007669"/>
    <property type="project" value="TreeGrafter"/>
</dbReference>
<organism evidence="7">
    <name type="scientific">Terebratalia transversa</name>
    <name type="common">Transverse lampshell</name>
    <dbReference type="NCBI Taxonomy" id="34513"/>
    <lineage>
        <taxon>Eukaryota</taxon>
        <taxon>Metazoa</taxon>
        <taxon>Spiralia</taxon>
        <taxon>Lophotrochozoa</taxon>
        <taxon>Brachiopoda</taxon>
        <taxon>Rhynchonelliformea</taxon>
        <taxon>Rhynchonellata</taxon>
        <taxon>Terebratellidina</taxon>
        <taxon>Laqueoidea</taxon>
        <taxon>Laqueidae</taxon>
        <taxon>Terebratalia</taxon>
    </lineage>
</organism>
<gene>
    <name evidence="7" type="primary">fez</name>
</gene>
<dbReference type="PANTHER" id="PTHR23235:SF120">
    <property type="entry name" value="KRUPPEL-LIKE FACTOR 15"/>
    <property type="match status" value="1"/>
</dbReference>
<feature type="region of interest" description="Disordered" evidence="5">
    <location>
        <begin position="20"/>
        <end position="53"/>
    </location>
</feature>
<feature type="domain" description="C2H2-type" evidence="6">
    <location>
        <begin position="166"/>
        <end position="193"/>
    </location>
</feature>
<feature type="region of interest" description="Disordered" evidence="5">
    <location>
        <begin position="326"/>
        <end position="356"/>
    </location>
</feature>
<feature type="compositionally biased region" description="Basic and acidic residues" evidence="5">
    <location>
        <begin position="104"/>
        <end position="119"/>
    </location>
</feature>
<evidence type="ECO:0000256" key="2">
    <source>
        <dbReference type="ARBA" id="ARBA00022771"/>
    </source>
</evidence>
<dbReference type="InterPro" id="IPR036236">
    <property type="entry name" value="Znf_C2H2_sf"/>
</dbReference>
<evidence type="ECO:0000313" key="7">
    <source>
        <dbReference type="EMBL" id="AEZ03830.1"/>
    </source>
</evidence>
<dbReference type="SUPFAM" id="SSF57667">
    <property type="entry name" value="beta-beta-alpha zinc fingers"/>
    <property type="match status" value="3"/>
</dbReference>
<accession>H6WCV7</accession>
<evidence type="ECO:0000256" key="4">
    <source>
        <dbReference type="PROSITE-ProRule" id="PRU00042"/>
    </source>
</evidence>
<feature type="non-terminal residue" evidence="7">
    <location>
        <position position="1"/>
    </location>
</feature>
<feature type="region of interest" description="Disordered" evidence="5">
    <location>
        <begin position="103"/>
        <end position="161"/>
    </location>
</feature>
<feature type="compositionally biased region" description="Basic and acidic residues" evidence="5">
    <location>
        <begin position="326"/>
        <end position="339"/>
    </location>
</feature>
<feature type="domain" description="C2H2-type" evidence="6">
    <location>
        <begin position="194"/>
        <end position="221"/>
    </location>
</feature>
<feature type="domain" description="C2H2-type" evidence="6">
    <location>
        <begin position="278"/>
        <end position="305"/>
    </location>
</feature>
<dbReference type="FunFam" id="3.30.160.60:FF:000065">
    <property type="entry name" value="B-cell CLL/lymphoma 6, member B"/>
    <property type="match status" value="1"/>
</dbReference>
<reference evidence="7" key="1">
    <citation type="journal article" date="2012" name="Evodevo">
        <title>Development of the larval anterior neurogenic domains of Terebratalia transversa (Brachiopoda) provides insights into the diversification of larval apical organs and the spiralian nervous system.</title>
        <authorList>
            <person name="Santagata S."/>
            <person name="Resh C."/>
            <person name="Hejnol A."/>
            <person name="Martindale M.Q."/>
            <person name="Passamaneck Y.J."/>
        </authorList>
    </citation>
    <scope>NUCLEOTIDE SEQUENCE</scope>
</reference>
<dbReference type="SMART" id="SM00355">
    <property type="entry name" value="ZnF_C2H2"/>
    <property type="match status" value="5"/>
</dbReference>
<dbReference type="GO" id="GO:0000981">
    <property type="term" value="F:DNA-binding transcription factor activity, RNA polymerase II-specific"/>
    <property type="evidence" value="ECO:0007669"/>
    <property type="project" value="TreeGrafter"/>
</dbReference>